<dbReference type="GO" id="GO:0016810">
    <property type="term" value="F:hydrolase activity, acting on carbon-nitrogen (but not peptide) bonds"/>
    <property type="evidence" value="ECO:0007669"/>
    <property type="project" value="InterPro"/>
</dbReference>
<proteinExistence type="predicted"/>
<dbReference type="PANTHER" id="PTHR22642">
    <property type="entry name" value="IMIDAZOLONEPROPIONASE"/>
    <property type="match status" value="1"/>
</dbReference>
<dbReference type="SUPFAM" id="SSF51338">
    <property type="entry name" value="Composite domain of metallo-dependent hydrolases"/>
    <property type="match status" value="1"/>
</dbReference>
<gene>
    <name evidence="2" type="ORF">MNBD_BACTEROID01-803</name>
</gene>
<feature type="domain" description="Amidohydrolase 3" evidence="1">
    <location>
        <begin position="59"/>
        <end position="557"/>
    </location>
</feature>
<sequence length="570" mass="62470">MSVFSCKPIHNADTIFINGKIITVDKNFSIAEAVAIKKDKIIAVGPNDEIKEYAGPHTQIIDVEGRAIIPGLIDAHCHPDNASLSELEEDIPDVHTIAGLLDWIKSQALSKKDGEWIVFPKMFYTRLWDLRQPALDELDQAAPNHPVFLNGSFGGMVNSAAMEASGITDETVHEGLIKDKGTGKLTGFIRASAFNLLKLPPAKKLTSQAKVDALRAMFKKYNKYGITGIISGYGGLGNLKRYRGMEHNGELTVRVSQNFILPFDIRDSEERLADSLKAFNTITGGGDEWVRAGGLKIFLDGGILTGTAYLREPWGSKARDIYDINDSSYRGIINYSYKSLLTIVTAANESGWAFTAHCTGGGGVDLLLDVFEEVNKIKPIKESRFSIIHGNFYTPGAISRMSKLGILANMQPAWFYKDADAMKYILGDERIKTFNPFRSMAAAGIVVCGGSDHMVKLDPNTSINPYNPFLAIWSMVTRTTERGNIVEPSEAISREGALKMYTINNAFATFEEAIKGSLEPGKLADLVVLSNDLLRCPEDEIKDICSELTMVGGKVVYASGKLSGDKNFTE</sequence>
<evidence type="ECO:0000313" key="2">
    <source>
        <dbReference type="EMBL" id="VAW17435.1"/>
    </source>
</evidence>
<dbReference type="EMBL" id="UOEP01000073">
    <property type="protein sequence ID" value="VAW17435.1"/>
    <property type="molecule type" value="Genomic_DNA"/>
</dbReference>
<dbReference type="SUPFAM" id="SSF51556">
    <property type="entry name" value="Metallo-dependent hydrolases"/>
    <property type="match status" value="1"/>
</dbReference>
<dbReference type="InterPro" id="IPR018228">
    <property type="entry name" value="DNase_TatD-rel_CS"/>
</dbReference>
<dbReference type="Gene3D" id="3.20.20.140">
    <property type="entry name" value="Metal-dependent hydrolases"/>
    <property type="match status" value="1"/>
</dbReference>
<name>A0A3B0TFT7_9ZZZZ</name>
<dbReference type="CDD" id="cd01300">
    <property type="entry name" value="YtcJ_like"/>
    <property type="match status" value="1"/>
</dbReference>
<dbReference type="PROSITE" id="PS01137">
    <property type="entry name" value="TATD_1"/>
    <property type="match status" value="1"/>
</dbReference>
<dbReference type="InterPro" id="IPR013108">
    <property type="entry name" value="Amidohydro_3"/>
</dbReference>
<dbReference type="InterPro" id="IPR032466">
    <property type="entry name" value="Metal_Hydrolase"/>
</dbReference>
<accession>A0A3B0TFT7</accession>
<evidence type="ECO:0000259" key="1">
    <source>
        <dbReference type="Pfam" id="PF07969"/>
    </source>
</evidence>
<dbReference type="PANTHER" id="PTHR22642:SF2">
    <property type="entry name" value="PROTEIN LONG AFTER FAR-RED 3"/>
    <property type="match status" value="1"/>
</dbReference>
<dbReference type="InterPro" id="IPR011059">
    <property type="entry name" value="Metal-dep_hydrolase_composite"/>
</dbReference>
<protein>
    <recommendedName>
        <fullName evidence="1">Amidohydrolase 3 domain-containing protein</fullName>
    </recommendedName>
</protein>
<dbReference type="InterPro" id="IPR033932">
    <property type="entry name" value="YtcJ-like"/>
</dbReference>
<dbReference type="Pfam" id="PF07969">
    <property type="entry name" value="Amidohydro_3"/>
    <property type="match status" value="1"/>
</dbReference>
<dbReference type="Gene3D" id="2.30.40.10">
    <property type="entry name" value="Urease, subunit C, domain 1"/>
    <property type="match status" value="1"/>
</dbReference>
<organism evidence="2">
    <name type="scientific">hydrothermal vent metagenome</name>
    <dbReference type="NCBI Taxonomy" id="652676"/>
    <lineage>
        <taxon>unclassified sequences</taxon>
        <taxon>metagenomes</taxon>
        <taxon>ecological metagenomes</taxon>
    </lineage>
</organism>
<dbReference type="AlphaFoldDB" id="A0A3B0TFT7"/>
<dbReference type="Gene3D" id="3.10.310.70">
    <property type="match status" value="1"/>
</dbReference>
<reference evidence="2" key="1">
    <citation type="submission" date="2018-06" db="EMBL/GenBank/DDBJ databases">
        <authorList>
            <person name="Zhirakovskaya E."/>
        </authorList>
    </citation>
    <scope>NUCLEOTIDE SEQUENCE</scope>
</reference>